<evidence type="ECO:0000313" key="2">
    <source>
        <dbReference type="EMBL" id="MFC5498156.1"/>
    </source>
</evidence>
<dbReference type="EMBL" id="JBHSMF010000006">
    <property type="protein sequence ID" value="MFC5498156.1"/>
    <property type="molecule type" value="Genomic_DNA"/>
</dbReference>
<evidence type="ECO:0000256" key="1">
    <source>
        <dbReference type="SAM" id="Phobius"/>
    </source>
</evidence>
<comment type="caution">
    <text evidence="2">The sequence shown here is derived from an EMBL/GenBank/DDBJ whole genome shotgun (WGS) entry which is preliminary data.</text>
</comment>
<organism evidence="2 3">
    <name type="scientific">Caenimonas terrae</name>
    <dbReference type="NCBI Taxonomy" id="696074"/>
    <lineage>
        <taxon>Bacteria</taxon>
        <taxon>Pseudomonadati</taxon>
        <taxon>Pseudomonadota</taxon>
        <taxon>Betaproteobacteria</taxon>
        <taxon>Burkholderiales</taxon>
        <taxon>Comamonadaceae</taxon>
        <taxon>Caenimonas</taxon>
    </lineage>
</organism>
<dbReference type="Proteomes" id="UP001596037">
    <property type="component" value="Unassembled WGS sequence"/>
</dbReference>
<keyword evidence="3" id="KW-1185">Reference proteome</keyword>
<name>A0ABW0NCY2_9BURK</name>
<proteinExistence type="predicted"/>
<keyword evidence="1" id="KW-0472">Membrane</keyword>
<keyword evidence="1" id="KW-1133">Transmembrane helix</keyword>
<reference evidence="3" key="1">
    <citation type="journal article" date="2019" name="Int. J. Syst. Evol. Microbiol.">
        <title>The Global Catalogue of Microorganisms (GCM) 10K type strain sequencing project: providing services to taxonomists for standard genome sequencing and annotation.</title>
        <authorList>
            <consortium name="The Broad Institute Genomics Platform"/>
            <consortium name="The Broad Institute Genome Sequencing Center for Infectious Disease"/>
            <person name="Wu L."/>
            <person name="Ma J."/>
        </authorList>
    </citation>
    <scope>NUCLEOTIDE SEQUENCE [LARGE SCALE GENOMIC DNA]</scope>
    <source>
        <strain evidence="3">CCUG 57401</strain>
    </source>
</reference>
<dbReference type="RefSeq" id="WP_376850216.1">
    <property type="nucleotide sequence ID" value="NZ_JBHSMF010000006.1"/>
</dbReference>
<keyword evidence="1" id="KW-0812">Transmembrane</keyword>
<accession>A0ABW0NCY2</accession>
<feature type="transmembrane region" description="Helical" evidence="1">
    <location>
        <begin position="25"/>
        <end position="45"/>
    </location>
</feature>
<gene>
    <name evidence="2" type="ORF">ACFPOE_11470</name>
</gene>
<sequence>MSAHRQNFTPAPVQPPVYRRRRTPFGLWLLLALFVFVTLATSAWIERAEGTERQAALDTAHQVALEPPPPGLTGVDPAIVARIRLQAFHAGYQAAQENNCRIALSRPLAVQQP</sequence>
<protein>
    <submittedName>
        <fullName evidence="2">Uncharacterized protein</fullName>
    </submittedName>
</protein>
<evidence type="ECO:0000313" key="3">
    <source>
        <dbReference type="Proteomes" id="UP001596037"/>
    </source>
</evidence>